<dbReference type="Proteomes" id="UP001454036">
    <property type="component" value="Unassembled WGS sequence"/>
</dbReference>
<reference evidence="1 2" key="1">
    <citation type="submission" date="2024-01" db="EMBL/GenBank/DDBJ databases">
        <title>The complete chloroplast genome sequence of Lithospermum erythrorhizon: insights into the phylogenetic relationship among Boraginaceae species and the maternal lineages of purple gromwells.</title>
        <authorList>
            <person name="Okada T."/>
            <person name="Watanabe K."/>
        </authorList>
    </citation>
    <scope>NUCLEOTIDE SEQUENCE [LARGE SCALE GENOMIC DNA]</scope>
</reference>
<sequence length="109" mass="12198">MSMFFLFNPLTPWIANMFGDHPQEMPPNFAAITSTSSQQDAVSREIPDSPITVMDPQTLSLFRLYIAVGLEVTYGNMTFSRDQDPFANIAIPQDVAHVVASRFNDVEID</sequence>
<accession>A0AAV3PR46</accession>
<comment type="caution">
    <text evidence="1">The sequence shown here is derived from an EMBL/GenBank/DDBJ whole genome shotgun (WGS) entry which is preliminary data.</text>
</comment>
<protein>
    <submittedName>
        <fullName evidence="1">Uncharacterized protein</fullName>
    </submittedName>
</protein>
<dbReference type="EMBL" id="BAABME010018557">
    <property type="protein sequence ID" value="GAA0154237.1"/>
    <property type="molecule type" value="Genomic_DNA"/>
</dbReference>
<evidence type="ECO:0000313" key="2">
    <source>
        <dbReference type="Proteomes" id="UP001454036"/>
    </source>
</evidence>
<dbReference type="AlphaFoldDB" id="A0AAV3PR46"/>
<proteinExistence type="predicted"/>
<organism evidence="1 2">
    <name type="scientific">Lithospermum erythrorhizon</name>
    <name type="common">Purple gromwell</name>
    <name type="synonym">Lithospermum officinale var. erythrorhizon</name>
    <dbReference type="NCBI Taxonomy" id="34254"/>
    <lineage>
        <taxon>Eukaryota</taxon>
        <taxon>Viridiplantae</taxon>
        <taxon>Streptophyta</taxon>
        <taxon>Embryophyta</taxon>
        <taxon>Tracheophyta</taxon>
        <taxon>Spermatophyta</taxon>
        <taxon>Magnoliopsida</taxon>
        <taxon>eudicotyledons</taxon>
        <taxon>Gunneridae</taxon>
        <taxon>Pentapetalae</taxon>
        <taxon>asterids</taxon>
        <taxon>lamiids</taxon>
        <taxon>Boraginales</taxon>
        <taxon>Boraginaceae</taxon>
        <taxon>Boraginoideae</taxon>
        <taxon>Lithospermeae</taxon>
        <taxon>Lithospermum</taxon>
    </lineage>
</organism>
<gene>
    <name evidence="1" type="ORF">LIER_37829</name>
</gene>
<keyword evidence="2" id="KW-1185">Reference proteome</keyword>
<name>A0AAV3PR46_LITER</name>
<evidence type="ECO:0000313" key="1">
    <source>
        <dbReference type="EMBL" id="GAA0154237.1"/>
    </source>
</evidence>